<dbReference type="InterPro" id="IPR024071">
    <property type="entry name" value="S-Me-THD_C_sf"/>
</dbReference>
<organism evidence="2">
    <name type="scientific">Alexandrium catenella</name>
    <name type="common">Red tide dinoflagellate</name>
    <name type="synonym">Gonyaulax catenella</name>
    <dbReference type="NCBI Taxonomy" id="2925"/>
    <lineage>
        <taxon>Eukaryota</taxon>
        <taxon>Sar</taxon>
        <taxon>Alveolata</taxon>
        <taxon>Dinophyceae</taxon>
        <taxon>Gonyaulacales</taxon>
        <taxon>Pyrocystaceae</taxon>
        <taxon>Alexandrium</taxon>
    </lineage>
</organism>
<sequence length="107" mass="11362">MHGQRPVAVEFQNEFLIARDADSVVLGSVPDLLCLVETATGRPIATEEVRYGLRVSLLCLPAPPQLRTEAALREVSPGAFGYAGVAYEPVGEYVPPLSVPRMGALGA</sequence>
<protein>
    <recommendedName>
        <fullName evidence="1">S-Me-THD-like C-terminal domain-containing protein</fullName>
    </recommendedName>
</protein>
<feature type="domain" description="S-Me-THD-like C-terminal" evidence="1">
    <location>
        <begin position="5"/>
        <end position="90"/>
    </location>
</feature>
<accession>A0A7S1PQ55</accession>
<dbReference type="AlphaFoldDB" id="A0A7S1PQ55"/>
<evidence type="ECO:0000259" key="1">
    <source>
        <dbReference type="Pfam" id="PF20906"/>
    </source>
</evidence>
<reference evidence="2" key="1">
    <citation type="submission" date="2021-01" db="EMBL/GenBank/DDBJ databases">
        <authorList>
            <person name="Corre E."/>
            <person name="Pelletier E."/>
            <person name="Niang G."/>
            <person name="Scheremetjew M."/>
            <person name="Finn R."/>
            <person name="Kale V."/>
            <person name="Holt S."/>
            <person name="Cochrane G."/>
            <person name="Meng A."/>
            <person name="Brown T."/>
            <person name="Cohen L."/>
        </authorList>
    </citation>
    <scope>NUCLEOTIDE SEQUENCE</scope>
    <source>
        <strain evidence="2">OF101</strain>
    </source>
</reference>
<gene>
    <name evidence="2" type="ORF">ACAT0790_LOCUS4735</name>
</gene>
<dbReference type="Gene3D" id="2.40.390.10">
    <property type="entry name" value="CV3147-like"/>
    <property type="match status" value="1"/>
</dbReference>
<dbReference type="InterPro" id="IPR048350">
    <property type="entry name" value="S-Me-THD-like_C"/>
</dbReference>
<dbReference type="EMBL" id="HBGE01007866">
    <property type="protein sequence ID" value="CAD9095276.1"/>
    <property type="molecule type" value="Transcribed_RNA"/>
</dbReference>
<proteinExistence type="predicted"/>
<dbReference type="Pfam" id="PF20906">
    <property type="entry name" value="S-Me-THD_C"/>
    <property type="match status" value="1"/>
</dbReference>
<name>A0A7S1PQ55_ALECA</name>
<evidence type="ECO:0000313" key="2">
    <source>
        <dbReference type="EMBL" id="CAD9095276.1"/>
    </source>
</evidence>
<dbReference type="SUPFAM" id="SSF160991">
    <property type="entry name" value="CV3147-like"/>
    <property type="match status" value="1"/>
</dbReference>